<gene>
    <name evidence="1" type="ORF">CXB77_04340</name>
</gene>
<dbReference type="Pfam" id="PF04340">
    <property type="entry name" value="DUF484"/>
    <property type="match status" value="1"/>
</dbReference>
<reference evidence="1 2" key="1">
    <citation type="submission" date="2018-01" db="EMBL/GenBank/DDBJ databases">
        <title>The complete genome sequence of Chromatium okenii LaCa, a purple sulfur bacterium with a turbulent life.</title>
        <authorList>
            <person name="Luedin S.M."/>
            <person name="Liechti N."/>
            <person name="Storelli N."/>
            <person name="Danza F."/>
            <person name="Wittwer M."/>
            <person name="Pothier J.F."/>
            <person name="Tonolla M.A."/>
        </authorList>
    </citation>
    <scope>NUCLEOTIDE SEQUENCE [LARGE SCALE GENOMIC DNA]</scope>
    <source>
        <strain evidence="1 2">LaCa</strain>
    </source>
</reference>
<dbReference type="InterPro" id="IPR029016">
    <property type="entry name" value="GAF-like_dom_sf"/>
</dbReference>
<protein>
    <submittedName>
        <fullName evidence="1">DUF484 domain-containing protein</fullName>
    </submittedName>
</protein>
<dbReference type="Proteomes" id="UP000239936">
    <property type="component" value="Unassembled WGS sequence"/>
</dbReference>
<dbReference type="InterPro" id="IPR007435">
    <property type="entry name" value="DUF484"/>
</dbReference>
<dbReference type="RefSeq" id="WP_105072924.1">
    <property type="nucleotide sequence ID" value="NZ_PPGH01000018.1"/>
</dbReference>
<evidence type="ECO:0000313" key="2">
    <source>
        <dbReference type="Proteomes" id="UP000239936"/>
    </source>
</evidence>
<proteinExistence type="predicted"/>
<evidence type="ECO:0000313" key="1">
    <source>
        <dbReference type="EMBL" id="PQJ97182.1"/>
    </source>
</evidence>
<dbReference type="PANTHER" id="PTHR38765:SF1">
    <property type="entry name" value="DUF484 DOMAIN-CONTAINING PROTEIN"/>
    <property type="match status" value="1"/>
</dbReference>
<organism evidence="1 2">
    <name type="scientific">Chromatium okenii</name>
    <dbReference type="NCBI Taxonomy" id="61644"/>
    <lineage>
        <taxon>Bacteria</taxon>
        <taxon>Pseudomonadati</taxon>
        <taxon>Pseudomonadota</taxon>
        <taxon>Gammaproteobacteria</taxon>
        <taxon>Chromatiales</taxon>
        <taxon>Chromatiaceae</taxon>
        <taxon>Chromatium</taxon>
    </lineage>
</organism>
<name>A0A2S7XUX2_9GAMM</name>
<accession>A0A2S7XUX2</accession>
<dbReference type="EMBL" id="PPGH01000018">
    <property type="protein sequence ID" value="PQJ97182.1"/>
    <property type="molecule type" value="Genomic_DNA"/>
</dbReference>
<dbReference type="Gene3D" id="3.30.450.40">
    <property type="match status" value="1"/>
</dbReference>
<dbReference type="OrthoDB" id="8525200at2"/>
<dbReference type="AlphaFoldDB" id="A0A2S7XUX2"/>
<keyword evidence="2" id="KW-1185">Reference proteome</keyword>
<dbReference type="PANTHER" id="PTHR38765">
    <property type="entry name" value="DUF484 DOMAIN-CONTAINING PROTEIN"/>
    <property type="match status" value="1"/>
</dbReference>
<sequence>MSKHHAESSYPDEPNFHIRVANYLIGHPNFFDHHPEVLAALQVPHLVAGATSLIEQQVRVLRKQLETERNRVSHVIALAREYDAMITRLHTVTLKLIALDTPEELCALAKEFLLREFNADAVTLKLFPLAIAIDQQTDSAAAVFQAFIMHQHAQCGVLDDVQGKLLFDEMSATLRSAALIPIHTDTQFGVLAIASSEIERFHADMATDLLDRLGEIFSNKLKTLPLNACNHL</sequence>
<comment type="caution">
    <text evidence="1">The sequence shown here is derived from an EMBL/GenBank/DDBJ whole genome shotgun (WGS) entry which is preliminary data.</text>
</comment>